<gene>
    <name evidence="1" type="ORF">EDD34_2345</name>
</gene>
<name>A0A3N4ZPE9_9MICO</name>
<proteinExistence type="predicted"/>
<dbReference type="EMBL" id="RKQZ01000001">
    <property type="protein sequence ID" value="RPF21711.1"/>
    <property type="molecule type" value="Genomic_DNA"/>
</dbReference>
<evidence type="ECO:0000313" key="1">
    <source>
        <dbReference type="EMBL" id="RPF21711.1"/>
    </source>
</evidence>
<dbReference type="Proteomes" id="UP000280501">
    <property type="component" value="Unassembled WGS sequence"/>
</dbReference>
<protein>
    <submittedName>
        <fullName evidence="1">Uncharacterized protein</fullName>
    </submittedName>
</protein>
<dbReference type="AlphaFoldDB" id="A0A3N4ZPE9"/>
<organism evidence="1 2">
    <name type="scientific">Myceligenerans xiligouense</name>
    <dbReference type="NCBI Taxonomy" id="253184"/>
    <lineage>
        <taxon>Bacteria</taxon>
        <taxon>Bacillati</taxon>
        <taxon>Actinomycetota</taxon>
        <taxon>Actinomycetes</taxon>
        <taxon>Micrococcales</taxon>
        <taxon>Promicromonosporaceae</taxon>
        <taxon>Myceligenerans</taxon>
    </lineage>
</organism>
<comment type="caution">
    <text evidence="1">The sequence shown here is derived from an EMBL/GenBank/DDBJ whole genome shotgun (WGS) entry which is preliminary data.</text>
</comment>
<reference evidence="1 2" key="1">
    <citation type="submission" date="2018-11" db="EMBL/GenBank/DDBJ databases">
        <title>Sequencing the genomes of 1000 actinobacteria strains.</title>
        <authorList>
            <person name="Klenk H.-P."/>
        </authorList>
    </citation>
    <scope>NUCLEOTIDE SEQUENCE [LARGE SCALE GENOMIC DNA]</scope>
    <source>
        <strain evidence="1 2">DSM 15700</strain>
    </source>
</reference>
<accession>A0A3N4ZPE9</accession>
<keyword evidence="2" id="KW-1185">Reference proteome</keyword>
<evidence type="ECO:0000313" key="2">
    <source>
        <dbReference type="Proteomes" id="UP000280501"/>
    </source>
</evidence>
<sequence length="74" mass="7851">MFPGLSRSNTHPARCPPSVMSLPFTAASNMPAFRPNASYSYARDSPFASVTVRVCPARSYTVAAMPRPGSSAVT</sequence>